<dbReference type="GO" id="GO:0005509">
    <property type="term" value="F:calcium ion binding"/>
    <property type="evidence" value="ECO:0007669"/>
    <property type="project" value="InterPro"/>
</dbReference>
<dbReference type="FunFam" id="2.10.25.10:FF:000005">
    <property type="entry name" value="Fibrillin 2"/>
    <property type="match status" value="2"/>
</dbReference>
<dbReference type="CDD" id="cd00054">
    <property type="entry name" value="EGF_CA"/>
    <property type="match status" value="5"/>
</dbReference>
<keyword evidence="12" id="KW-1185">Reference proteome</keyword>
<evidence type="ECO:0000256" key="7">
    <source>
        <dbReference type="ARBA" id="ARBA00023157"/>
    </source>
</evidence>
<dbReference type="PROSITE" id="PS00010">
    <property type="entry name" value="ASX_HYDROXYL"/>
    <property type="match status" value="5"/>
</dbReference>
<feature type="disulfide bond" evidence="9">
    <location>
        <begin position="207"/>
        <end position="217"/>
    </location>
</feature>
<dbReference type="Gene3D" id="2.10.25.10">
    <property type="entry name" value="Laminin"/>
    <property type="match status" value="12"/>
</dbReference>
<keyword evidence="7 9" id="KW-1015">Disulfide bond</keyword>
<dbReference type="Pfam" id="PF07645">
    <property type="entry name" value="EGF_CA"/>
    <property type="match status" value="11"/>
</dbReference>
<dbReference type="PROSITE" id="PS01186">
    <property type="entry name" value="EGF_2"/>
    <property type="match status" value="4"/>
</dbReference>
<dbReference type="FunFam" id="2.10.25.10:FF:000014">
    <property type="entry name" value="Latent-transforming growth factor beta-binding protein 3"/>
    <property type="match status" value="1"/>
</dbReference>
<feature type="disulfide bond" evidence="9">
    <location>
        <begin position="102"/>
        <end position="112"/>
    </location>
</feature>
<evidence type="ECO:0000256" key="8">
    <source>
        <dbReference type="ARBA" id="ARBA00023180"/>
    </source>
</evidence>
<evidence type="ECO:0000256" key="3">
    <source>
        <dbReference type="ARBA" id="ARBA00022525"/>
    </source>
</evidence>
<dbReference type="PANTHER" id="PTHR24034:SF200">
    <property type="entry name" value="EGF-LIKE AND EMI DOMAIN-CONTAINING PROTEIN 1"/>
    <property type="match status" value="1"/>
</dbReference>
<dbReference type="eggNOG" id="KOG4475">
    <property type="taxonomic scope" value="Eukaryota"/>
</dbReference>
<name>A7SSL3_NEMVE</name>
<dbReference type="STRING" id="45351.A7SSL3"/>
<comment type="caution">
    <text evidence="9">Lacks conserved residue(s) required for the propagation of feature annotation.</text>
</comment>
<evidence type="ECO:0000256" key="4">
    <source>
        <dbReference type="ARBA" id="ARBA00022536"/>
    </source>
</evidence>
<dbReference type="PANTHER" id="PTHR24034">
    <property type="entry name" value="EGF-LIKE DOMAIN-CONTAINING PROTEIN"/>
    <property type="match status" value="1"/>
</dbReference>
<evidence type="ECO:0000313" key="12">
    <source>
        <dbReference type="Proteomes" id="UP000001593"/>
    </source>
</evidence>
<dbReference type="SMART" id="SM00181">
    <property type="entry name" value="EGF"/>
    <property type="match status" value="12"/>
</dbReference>
<dbReference type="GO" id="GO:0005576">
    <property type="term" value="C:extracellular region"/>
    <property type="evidence" value="ECO:0007669"/>
    <property type="project" value="UniProtKB-SubCell"/>
</dbReference>
<dbReference type="SMART" id="SM00179">
    <property type="entry name" value="EGF_CA"/>
    <property type="match status" value="11"/>
</dbReference>
<evidence type="ECO:0000256" key="2">
    <source>
        <dbReference type="ARBA" id="ARBA00006373"/>
    </source>
</evidence>
<dbReference type="InterPro" id="IPR049883">
    <property type="entry name" value="NOTCH1_EGF-like"/>
</dbReference>
<dbReference type="OMA" id="ACSHICQ"/>
<keyword evidence="6" id="KW-0677">Repeat</keyword>
<gene>
    <name evidence="11" type="ORF">NEMVEDRAFT_v1g216821</name>
</gene>
<keyword evidence="5" id="KW-0732">Signal</keyword>
<dbReference type="AlphaFoldDB" id="A7SSL3"/>
<dbReference type="InterPro" id="IPR009030">
    <property type="entry name" value="Growth_fac_rcpt_cys_sf"/>
</dbReference>
<dbReference type="Proteomes" id="UP000001593">
    <property type="component" value="Unassembled WGS sequence"/>
</dbReference>
<dbReference type="FunFam" id="2.10.25.10:FF:000240">
    <property type="entry name" value="Vitamin K-dependent protein S"/>
    <property type="match status" value="2"/>
</dbReference>
<reference evidence="11 12" key="1">
    <citation type="journal article" date="2007" name="Science">
        <title>Sea anemone genome reveals ancestral eumetazoan gene repertoire and genomic organization.</title>
        <authorList>
            <person name="Putnam N.H."/>
            <person name="Srivastava M."/>
            <person name="Hellsten U."/>
            <person name="Dirks B."/>
            <person name="Chapman J."/>
            <person name="Salamov A."/>
            <person name="Terry A."/>
            <person name="Shapiro H."/>
            <person name="Lindquist E."/>
            <person name="Kapitonov V.V."/>
            <person name="Jurka J."/>
            <person name="Genikhovich G."/>
            <person name="Grigoriev I.V."/>
            <person name="Lucas S.M."/>
            <person name="Steele R.E."/>
            <person name="Finnerty J.R."/>
            <person name="Technau U."/>
            <person name="Martindale M.Q."/>
            <person name="Rokhsar D.S."/>
        </authorList>
    </citation>
    <scope>NUCLEOTIDE SEQUENCE [LARGE SCALE GENOMIC DNA]</scope>
    <source>
        <strain evidence="12">CH2 X CH6</strain>
    </source>
</reference>
<feature type="domain" description="EGF-like" evidence="10">
    <location>
        <begin position="414"/>
        <end position="452"/>
    </location>
</feature>
<feature type="domain" description="EGF-like" evidence="10">
    <location>
        <begin position="203"/>
        <end position="242"/>
    </location>
</feature>
<dbReference type="SUPFAM" id="SSF57184">
    <property type="entry name" value="Growth factor receptor domain"/>
    <property type="match status" value="4"/>
</dbReference>
<sequence>MSETVQVMEVDINNAATVLSMKMKTYRKRKAFLGRFQFFKTHARTQGARAYKCNYTVRYRPPTEPEKSMSETVQVMEVDINNAATVLSMKMKTYRKRNIDECLFPGACSHICQNGYGTFRCICRPGFYLLDDERTCEDLDECSLPSTKCPDGQRCVNTPGNYRCESPCGAGYSKAADGACVGPQPTECPQGLMKNDKGTYCIDIDECQFPGACSHICQNGYGTFRCICRPGFYLLDDERTCEDLDECSLPSTKCPDGQRCVNTPGNYRCESPCGAGYSKAADGACVDVDECAEFRSRPSRGTHPCTHSCQNTLGSYSCTCDKGFALKDGKCLDIDECVGVVCNHGCRNTDGSYECYCFSGYELIAGGQCRDIDECRVNASVCGPKQCANTMGGYKCLDSCSLGFKRTLEGACVDVNECVEGGHDCKFTHFCMNTHGSFYCTCPRGFKSKTPGGPCQDVNECVDFPGLCQYKCQNTRGSFKCLCPPGGYLKADGLSCGGIDGCVLNNLKCDQRCGFSEQGYSCECVKGYRLAIDRQSCVDIDECSSNQTNSCQYQCINTEGGYQCKCPPGYRTSPDGRTCMDDDECAGSDGVCQRDEQCFNTKGSYRCVQTSCPANYNQLGPGFCVTPCSLQGYCTPQALRYYTTTLPYGVPANQDLLRLIPHIPPHLLAQPIICDFRYSFSASTSPFGIRRNGIEAIVFSARPLDMIGMHELRVTANIHYRNGMLACRTEFKVYIDVSRYLF</sequence>
<feature type="domain" description="EGF-like" evidence="10">
    <location>
        <begin position="539"/>
        <end position="580"/>
    </location>
</feature>
<evidence type="ECO:0000256" key="5">
    <source>
        <dbReference type="ARBA" id="ARBA00022729"/>
    </source>
</evidence>
<accession>A7SSL3</accession>
<comment type="similarity">
    <text evidence="2">Belongs to the EGF domain peptide family.</text>
</comment>
<dbReference type="EMBL" id="DS469779">
    <property type="protein sequence ID" value="EDO33295.1"/>
    <property type="molecule type" value="Genomic_DNA"/>
</dbReference>
<keyword evidence="4 9" id="KW-0245">EGF-like domain</keyword>
<dbReference type="PROSITE" id="PS50026">
    <property type="entry name" value="EGF_3"/>
    <property type="match status" value="4"/>
</dbReference>
<dbReference type="InterPro" id="IPR018097">
    <property type="entry name" value="EGF_Ca-bd_CS"/>
</dbReference>
<evidence type="ECO:0000313" key="11">
    <source>
        <dbReference type="EMBL" id="EDO33295.1"/>
    </source>
</evidence>
<dbReference type="InterPro" id="IPR001881">
    <property type="entry name" value="EGF-like_Ca-bd_dom"/>
</dbReference>
<evidence type="ECO:0000256" key="6">
    <source>
        <dbReference type="ARBA" id="ARBA00022737"/>
    </source>
</evidence>
<dbReference type="InterPro" id="IPR050751">
    <property type="entry name" value="ECM_structural_protein"/>
</dbReference>
<keyword evidence="8" id="KW-0325">Glycoprotein</keyword>
<feature type="domain" description="EGF-like" evidence="10">
    <location>
        <begin position="98"/>
        <end position="137"/>
    </location>
</feature>
<dbReference type="InterPro" id="IPR000152">
    <property type="entry name" value="EGF-type_Asp/Asn_hydroxyl_site"/>
</dbReference>
<protein>
    <recommendedName>
        <fullName evidence="10">EGF-like domain-containing protein</fullName>
    </recommendedName>
</protein>
<evidence type="ECO:0000256" key="9">
    <source>
        <dbReference type="PROSITE-ProRule" id="PRU00076"/>
    </source>
</evidence>
<evidence type="ECO:0000256" key="1">
    <source>
        <dbReference type="ARBA" id="ARBA00004613"/>
    </source>
</evidence>
<evidence type="ECO:0000259" key="10">
    <source>
        <dbReference type="PROSITE" id="PS50026"/>
    </source>
</evidence>
<organism evidence="11 12">
    <name type="scientific">Nematostella vectensis</name>
    <name type="common">Starlet sea anemone</name>
    <dbReference type="NCBI Taxonomy" id="45351"/>
    <lineage>
        <taxon>Eukaryota</taxon>
        <taxon>Metazoa</taxon>
        <taxon>Cnidaria</taxon>
        <taxon>Anthozoa</taxon>
        <taxon>Hexacorallia</taxon>
        <taxon>Actiniaria</taxon>
        <taxon>Edwardsiidae</taxon>
        <taxon>Nematostella</taxon>
    </lineage>
</organism>
<dbReference type="PROSITE" id="PS01187">
    <property type="entry name" value="EGF_CA"/>
    <property type="match status" value="3"/>
</dbReference>
<dbReference type="InParanoid" id="A7SSL3"/>
<dbReference type="PhylomeDB" id="A7SSL3"/>
<dbReference type="FunFam" id="2.10.25.10:FF:000038">
    <property type="entry name" value="Fibrillin 2"/>
    <property type="match status" value="1"/>
</dbReference>
<proteinExistence type="inferred from homology"/>
<keyword evidence="3" id="KW-0964">Secreted</keyword>
<comment type="subcellular location">
    <subcellularLocation>
        <location evidence="1">Secreted</location>
    </subcellularLocation>
</comment>
<dbReference type="InterPro" id="IPR000742">
    <property type="entry name" value="EGF"/>
</dbReference>
<dbReference type="HOGENOM" id="CLU_374413_0_0_1"/>